<comment type="caution">
    <text evidence="2">The sequence shown here is derived from an EMBL/GenBank/DDBJ whole genome shotgun (WGS) entry which is preliminary data.</text>
</comment>
<feature type="transmembrane region" description="Helical" evidence="1">
    <location>
        <begin position="12"/>
        <end position="36"/>
    </location>
</feature>
<dbReference type="EMBL" id="BRZA01000001">
    <property type="protein sequence ID" value="GLC87937.1"/>
    <property type="molecule type" value="Genomic_DNA"/>
</dbReference>
<gene>
    <name evidence="2" type="ORF">LYSBPC_10640</name>
</gene>
<sequence length="190" mass="22364">MLNEYKITRLSKLNIIIACVKLIVMGIALQLCVYYIPILIDLAKETMNQVQEQDFRVRVIANSNTAHDQYEKQQLVQELQPYFQQVTKDVDKEQLLVIRQQMEQHIKENYPQTAISVILGANLFPPKRHQAILYPQNMYQSIVIQIGDARGDNWWCSVFPNVCEPDKEEEEESEVNFFVWEWLKGVFEEL</sequence>
<organism evidence="2 3">
    <name type="scientific">Lysinibacillus piscis</name>
    <dbReference type="NCBI Taxonomy" id="2518931"/>
    <lineage>
        <taxon>Bacteria</taxon>
        <taxon>Bacillati</taxon>
        <taxon>Bacillota</taxon>
        <taxon>Bacilli</taxon>
        <taxon>Bacillales</taxon>
        <taxon>Bacillaceae</taxon>
        <taxon>Lysinibacillus</taxon>
    </lineage>
</organism>
<proteinExistence type="predicted"/>
<dbReference type="Pfam" id="PF09551">
    <property type="entry name" value="Spore_II_R"/>
    <property type="match status" value="1"/>
</dbReference>
<dbReference type="Proteomes" id="UP001065593">
    <property type="component" value="Unassembled WGS sequence"/>
</dbReference>
<protein>
    <recommendedName>
        <fullName evidence="4">Stage II sporulation protein R</fullName>
    </recommendedName>
</protein>
<dbReference type="RefSeq" id="WP_264987651.1">
    <property type="nucleotide sequence ID" value="NZ_BRZA01000001.1"/>
</dbReference>
<keyword evidence="1" id="KW-0472">Membrane</keyword>
<dbReference type="InterPro" id="IPR014202">
    <property type="entry name" value="Spore_II_R"/>
</dbReference>
<name>A0ABQ5NIN6_9BACI</name>
<reference evidence="2" key="1">
    <citation type="submission" date="2022-08" db="EMBL/GenBank/DDBJ databases">
        <title>Draft genome sequence of Lysinibacillus sp. strain KH24.</title>
        <authorList>
            <person name="Kanbe H."/>
            <person name="Itoh H."/>
        </authorList>
    </citation>
    <scope>NUCLEOTIDE SEQUENCE</scope>
    <source>
        <strain evidence="2">KH24</strain>
    </source>
</reference>
<keyword evidence="3" id="KW-1185">Reference proteome</keyword>
<keyword evidence="1" id="KW-1133">Transmembrane helix</keyword>
<keyword evidence="1" id="KW-0812">Transmembrane</keyword>
<accession>A0ABQ5NIN6</accession>
<evidence type="ECO:0000256" key="1">
    <source>
        <dbReference type="SAM" id="Phobius"/>
    </source>
</evidence>
<evidence type="ECO:0008006" key="4">
    <source>
        <dbReference type="Google" id="ProtNLM"/>
    </source>
</evidence>
<evidence type="ECO:0000313" key="2">
    <source>
        <dbReference type="EMBL" id="GLC87937.1"/>
    </source>
</evidence>
<evidence type="ECO:0000313" key="3">
    <source>
        <dbReference type="Proteomes" id="UP001065593"/>
    </source>
</evidence>